<dbReference type="FunCoup" id="D8QYF9">
    <property type="interactions" value="1744"/>
</dbReference>
<sequence>MRQVFTSEEDPSKNSPPFFQQDYHRKITAELVAKNTTSDRAQVAPGSSSLVAQQAQHQNQIMQQQQQLLQMRQAQAQVAQSSSNSTMQAQQVSVTQNPAAMRMMQARQQQQQQLYRMNPQQGLQQAASLLQQQQHLTGLSSQHQAASMLPPGAQSFQQQQLQMLQHQQQSLPLGMKIKAETPSASLDPTIDEQEAAWNKLQILKDKHLPHFQQVWDKLCVRKRSLPADQLPKLDYYMNYILKFIRVLSLSRDNPPKKFGLEMVDNCEKQILHTLKKNLPQQQQQQQPPATNPGQNAGPHAMHTSNQQQQASQLFQQQQQQQLKMLEDSKMGIRGMVDAKRHRARSAQPVPSPQTFQASSPHNVKVGSPVTPPHMTLPPIEEDDSDSKAAIQSTAPPLVLSPGISASPFLDLSASPAQAADPAGPDPLERLLKIVRTMSPKALSAGAREMASIVYLSDRLAATGPGPGCTAAVGEDLAAMTNSRERARALASTRGKPNSKRPLDSLALTVISPDGSVSNSLDGGGEADLESPEVISGWKRQKLEISYVLEQEIRDTNDHLIDTVVDISEDGSEEAASEGKKGLVLTFTYIPDMAVLPPLRVFVPPTYPEAPLFMSDHLDPNSNHSLLAVAREALTRALDYSRPVTVRAMARAWDECARKAVSAVSGESDRDSILSSTGTWIDCAAT</sequence>
<evidence type="ECO:0000256" key="1">
    <source>
        <dbReference type="SAM" id="MobiDB-lite"/>
    </source>
</evidence>
<accession>D8QYF9</accession>
<organism evidence="3">
    <name type="scientific">Selaginella moellendorffii</name>
    <name type="common">Spikemoss</name>
    <dbReference type="NCBI Taxonomy" id="88036"/>
    <lineage>
        <taxon>Eukaryota</taxon>
        <taxon>Viridiplantae</taxon>
        <taxon>Streptophyta</taxon>
        <taxon>Embryophyta</taxon>
        <taxon>Tracheophyta</taxon>
        <taxon>Lycopodiopsida</taxon>
        <taxon>Selaginellales</taxon>
        <taxon>Selaginellaceae</taxon>
        <taxon>Selaginella</taxon>
    </lineage>
</organism>
<evidence type="ECO:0000313" key="3">
    <source>
        <dbReference type="Proteomes" id="UP000001514"/>
    </source>
</evidence>
<keyword evidence="3" id="KW-1185">Reference proteome</keyword>
<feature type="compositionally biased region" description="Polar residues" evidence="1">
    <location>
        <begin position="352"/>
        <end position="361"/>
    </location>
</feature>
<dbReference type="PANTHER" id="PTHR33137:SF4">
    <property type="entry name" value="MEDIATOR OF RNA POLYMERASE II TRANSCRIPTION SUBUNIT 15A-RELATED"/>
    <property type="match status" value="1"/>
</dbReference>
<dbReference type="STRING" id="88036.D8QYF9"/>
<feature type="compositionally biased region" description="Low complexity" evidence="1">
    <location>
        <begin position="279"/>
        <end position="288"/>
    </location>
</feature>
<feature type="region of interest" description="Disordered" evidence="1">
    <location>
        <begin position="340"/>
        <end position="363"/>
    </location>
</feature>
<evidence type="ECO:0008006" key="4">
    <source>
        <dbReference type="Google" id="ProtNLM"/>
    </source>
</evidence>
<dbReference type="eggNOG" id="ENOG502QQV3">
    <property type="taxonomic scope" value="Eukaryota"/>
</dbReference>
<dbReference type="Gramene" id="EFJ35605">
    <property type="protein sequence ID" value="EFJ35605"/>
    <property type="gene ID" value="SELMODRAFT_438490"/>
</dbReference>
<dbReference type="GO" id="GO:0003713">
    <property type="term" value="F:transcription coactivator activity"/>
    <property type="evidence" value="ECO:0007669"/>
    <property type="project" value="InterPro"/>
</dbReference>
<dbReference type="InParanoid" id="D8QYF9"/>
<dbReference type="OrthoDB" id="1896842at2759"/>
<gene>
    <name evidence="2" type="ORF">SELMODRAFT_438490</name>
</gene>
<dbReference type="KEGG" id="smo:SELMODRAFT_438490"/>
<dbReference type="HOGENOM" id="CLU_016518_0_0_1"/>
<dbReference type="Proteomes" id="UP000001514">
    <property type="component" value="Unassembled WGS sequence"/>
</dbReference>
<name>D8QYF9_SELML</name>
<dbReference type="EMBL" id="GL377568">
    <property type="protein sequence ID" value="EFJ35605.1"/>
    <property type="molecule type" value="Genomic_DNA"/>
</dbReference>
<dbReference type="PANTHER" id="PTHR33137">
    <property type="entry name" value="MEDIATOR OF RNA POLYMERASE II TRANSCRIPTION SUBUNIT 15A-RELATED"/>
    <property type="match status" value="1"/>
</dbReference>
<feature type="region of interest" description="Disordered" evidence="1">
    <location>
        <begin position="278"/>
        <end position="322"/>
    </location>
</feature>
<reference evidence="2 3" key="1">
    <citation type="journal article" date="2011" name="Science">
        <title>The Selaginella genome identifies genetic changes associated with the evolution of vascular plants.</title>
        <authorList>
            <person name="Banks J.A."/>
            <person name="Nishiyama T."/>
            <person name="Hasebe M."/>
            <person name="Bowman J.L."/>
            <person name="Gribskov M."/>
            <person name="dePamphilis C."/>
            <person name="Albert V.A."/>
            <person name="Aono N."/>
            <person name="Aoyama T."/>
            <person name="Ambrose B.A."/>
            <person name="Ashton N.W."/>
            <person name="Axtell M.J."/>
            <person name="Barker E."/>
            <person name="Barker M.S."/>
            <person name="Bennetzen J.L."/>
            <person name="Bonawitz N.D."/>
            <person name="Chapple C."/>
            <person name="Cheng C."/>
            <person name="Correa L.G."/>
            <person name="Dacre M."/>
            <person name="DeBarry J."/>
            <person name="Dreyer I."/>
            <person name="Elias M."/>
            <person name="Engstrom E.M."/>
            <person name="Estelle M."/>
            <person name="Feng L."/>
            <person name="Finet C."/>
            <person name="Floyd S.K."/>
            <person name="Frommer W.B."/>
            <person name="Fujita T."/>
            <person name="Gramzow L."/>
            <person name="Gutensohn M."/>
            <person name="Harholt J."/>
            <person name="Hattori M."/>
            <person name="Heyl A."/>
            <person name="Hirai T."/>
            <person name="Hiwatashi Y."/>
            <person name="Ishikawa M."/>
            <person name="Iwata M."/>
            <person name="Karol K.G."/>
            <person name="Koehler B."/>
            <person name="Kolukisaoglu U."/>
            <person name="Kubo M."/>
            <person name="Kurata T."/>
            <person name="Lalonde S."/>
            <person name="Li K."/>
            <person name="Li Y."/>
            <person name="Litt A."/>
            <person name="Lyons E."/>
            <person name="Manning G."/>
            <person name="Maruyama T."/>
            <person name="Michael T.P."/>
            <person name="Mikami K."/>
            <person name="Miyazaki S."/>
            <person name="Morinaga S."/>
            <person name="Murata T."/>
            <person name="Mueller-Roeber B."/>
            <person name="Nelson D.R."/>
            <person name="Obara M."/>
            <person name="Oguri Y."/>
            <person name="Olmstead R.G."/>
            <person name="Onodera N."/>
            <person name="Petersen B.L."/>
            <person name="Pils B."/>
            <person name="Prigge M."/>
            <person name="Rensing S.A."/>
            <person name="Riano-Pachon D.M."/>
            <person name="Roberts A.W."/>
            <person name="Sato Y."/>
            <person name="Scheller H.V."/>
            <person name="Schulz B."/>
            <person name="Schulz C."/>
            <person name="Shakirov E.V."/>
            <person name="Shibagaki N."/>
            <person name="Shinohara N."/>
            <person name="Shippen D.E."/>
            <person name="Soerensen I."/>
            <person name="Sotooka R."/>
            <person name="Sugimoto N."/>
            <person name="Sugita M."/>
            <person name="Sumikawa N."/>
            <person name="Tanurdzic M."/>
            <person name="Theissen G."/>
            <person name="Ulvskov P."/>
            <person name="Wakazuki S."/>
            <person name="Weng J.K."/>
            <person name="Willats W.W."/>
            <person name="Wipf D."/>
            <person name="Wolf P.G."/>
            <person name="Yang L."/>
            <person name="Zimmer A.D."/>
            <person name="Zhu Q."/>
            <person name="Mitros T."/>
            <person name="Hellsten U."/>
            <person name="Loque D."/>
            <person name="Otillar R."/>
            <person name="Salamov A."/>
            <person name="Schmutz J."/>
            <person name="Shapiro H."/>
            <person name="Lindquist E."/>
            <person name="Lucas S."/>
            <person name="Rokhsar D."/>
            <person name="Grigoriev I.V."/>
        </authorList>
    </citation>
    <scope>NUCLEOTIDE SEQUENCE [LARGE SCALE GENOMIC DNA]</scope>
</reference>
<evidence type="ECO:0000313" key="2">
    <source>
        <dbReference type="EMBL" id="EFJ35605.1"/>
    </source>
</evidence>
<dbReference type="AlphaFoldDB" id="D8QYF9"/>
<feature type="compositionally biased region" description="Low complexity" evidence="1">
    <location>
        <begin position="306"/>
        <end position="321"/>
    </location>
</feature>
<dbReference type="OMA" id="CHANMNT"/>
<proteinExistence type="predicted"/>
<dbReference type="InterPro" id="IPR044661">
    <property type="entry name" value="MED15a/b/c-like"/>
</dbReference>
<feature type="region of interest" description="Disordered" evidence="1">
    <location>
        <begin position="1"/>
        <end position="21"/>
    </location>
</feature>
<dbReference type="GO" id="GO:0031490">
    <property type="term" value="F:chromatin DNA binding"/>
    <property type="evidence" value="ECO:0000318"/>
    <property type="project" value="GO_Central"/>
</dbReference>
<protein>
    <recommendedName>
        <fullName evidence="4">Mediator complex subunit 15 KIX domain-containing protein</fullName>
    </recommendedName>
</protein>